<name>A0A1N6LYG4_BABMR</name>
<evidence type="ECO:0000313" key="3">
    <source>
        <dbReference type="Proteomes" id="UP000002899"/>
    </source>
</evidence>
<dbReference type="Proteomes" id="UP000002899">
    <property type="component" value="Chromosome IV"/>
</dbReference>
<dbReference type="VEuPathDB" id="PiroplasmaDB:BmR1_04g09550"/>
<dbReference type="EMBL" id="LN871599">
    <property type="protein sequence ID" value="SIO73905.1"/>
    <property type="molecule type" value="Genomic_DNA"/>
</dbReference>
<organism evidence="2 3">
    <name type="scientific">Babesia microti (strain RI)</name>
    <dbReference type="NCBI Taxonomy" id="1133968"/>
    <lineage>
        <taxon>Eukaryota</taxon>
        <taxon>Sar</taxon>
        <taxon>Alveolata</taxon>
        <taxon>Apicomplexa</taxon>
        <taxon>Aconoidasida</taxon>
        <taxon>Piroplasmida</taxon>
        <taxon>Babesiidae</taxon>
        <taxon>Babesia</taxon>
    </lineage>
</organism>
<evidence type="ECO:0000313" key="2">
    <source>
        <dbReference type="EMBL" id="SIO73905.1"/>
    </source>
</evidence>
<accession>A0A1N6LYG4</accession>
<sequence length="504" mass="57056">MGYDAVIGDPLGNSDSHSDIGYKLPIISIPIKKWDYNKYLSTSFKIDSFFSDKCNVNGMWIRKSTSCEQRAIPSFMKTTESLHLNDTHDAGDLMNKKVIQVAIKNNTLKKTLKGNIHTNVDKLICSIYEAGIITPNEWNYTKEFNSAVKTLPENFDRHEIYNTCPVKLFIEKSEDFRCSKVVKPWINFFKKFGTHIITSILVGGQMLNMELYSDMTDKIVGKNLENGDSKSANKSNYKNLVSTKKSIFDQWSIGGVPKGKLFLGNSANMKGEYSNWAKSVYENPMPIHCGLEEIFAISDEKAFKKLLKPYRNAIKYYYELLGPPNKVGNMSMGVFNSLNKLVITVLIHKLSGMSMIIQHGKYPFSHCKDNEEVVAGFSLQIVDDKMEFEQCESGRDGCMGKGEAESSFTFILCSKEPNELITSIAYNDQEVNCPDNYIIALGYTESIRHVKGENSVSRCNRGDRNCGSKGKNTWVMCVHESVPGIMNFKSENFTELDRLIRIFK</sequence>
<keyword evidence="3" id="KW-1185">Reference proteome</keyword>
<dbReference type="InterPro" id="IPR020864">
    <property type="entry name" value="MACPF"/>
</dbReference>
<gene>
    <name evidence="2" type="ORF">BmR1_04g09550</name>
</gene>
<dbReference type="KEGG" id="bmic:BmR1_04g09550"/>
<dbReference type="PROSITE" id="PS51412">
    <property type="entry name" value="MACPF_2"/>
    <property type="match status" value="1"/>
</dbReference>
<dbReference type="AlphaFoldDB" id="A0A1N6LYG4"/>
<reference evidence="2 3" key="1">
    <citation type="journal article" date="2012" name="Nucleic Acids Res.">
        <title>Sequencing of the smallest Apicomplexan genome from the human pathogen Babesia microti.</title>
        <authorList>
            <person name="Cornillot E."/>
            <person name="Hadj-Kaddour K."/>
            <person name="Dassouli A."/>
            <person name="Noel B."/>
            <person name="Ranwez V."/>
            <person name="Vacherie B."/>
            <person name="Augagneur Y."/>
            <person name="Bres V."/>
            <person name="Duclos A."/>
            <person name="Randazzo S."/>
            <person name="Carcy B."/>
            <person name="Debierre-Grockiego F."/>
            <person name="Delbecq S."/>
            <person name="Moubri-Menage K."/>
            <person name="Shams-Eldin H."/>
            <person name="Usmani-Brown S."/>
            <person name="Bringaud F."/>
            <person name="Wincker P."/>
            <person name="Vivares C.P."/>
            <person name="Schwarz R.T."/>
            <person name="Schetters T.P."/>
            <person name="Krause P.J."/>
            <person name="Gorenflot A."/>
            <person name="Berry V."/>
            <person name="Barbe V."/>
            <person name="Ben Mamoun C."/>
        </authorList>
    </citation>
    <scope>NUCLEOTIDE SEQUENCE [LARGE SCALE GENOMIC DNA]</scope>
    <source>
        <strain evidence="2 3">RI</strain>
    </source>
</reference>
<dbReference type="Pfam" id="PF01823">
    <property type="entry name" value="MACPF"/>
    <property type="match status" value="1"/>
</dbReference>
<dbReference type="RefSeq" id="XP_021337955.1">
    <property type="nucleotide sequence ID" value="XM_021482799.1"/>
</dbReference>
<evidence type="ECO:0000259" key="1">
    <source>
        <dbReference type="PROSITE" id="PS51412"/>
    </source>
</evidence>
<dbReference type="OrthoDB" id="364948at2759"/>
<reference evidence="2 3" key="3">
    <citation type="journal article" date="2016" name="Sci. Rep.">
        <title>Genome-wide diversity and gene expression profiling of Babesia microti isolates identify polymorphic genes that mediate host-pathogen interactions.</title>
        <authorList>
            <person name="Silva J.C."/>
            <person name="Cornillot E."/>
            <person name="McCracken C."/>
            <person name="Usmani-Brown S."/>
            <person name="Dwivedi A."/>
            <person name="Ifeonu O.O."/>
            <person name="Crabtree J."/>
            <person name="Gotia H.T."/>
            <person name="Virji A.Z."/>
            <person name="Reynes C."/>
            <person name="Colinge J."/>
            <person name="Kumar V."/>
            <person name="Lawres L."/>
            <person name="Pazzi J.E."/>
            <person name="Pablo J.V."/>
            <person name="Hung C."/>
            <person name="Brancato J."/>
            <person name="Kumari P."/>
            <person name="Orvis J."/>
            <person name="Tretina K."/>
            <person name="Chibucos M."/>
            <person name="Ott S."/>
            <person name="Sadzewicz L."/>
            <person name="Sengamalay N."/>
            <person name="Shetty A.C."/>
            <person name="Su Q."/>
            <person name="Tallon L."/>
            <person name="Fraser C.M."/>
            <person name="Frutos R."/>
            <person name="Molina D.M."/>
            <person name="Krause P.J."/>
            <person name="Ben Mamoun C."/>
        </authorList>
    </citation>
    <scope>NUCLEOTIDE SEQUENCE [LARGE SCALE GENOMIC DNA]</scope>
    <source>
        <strain evidence="2 3">RI</strain>
    </source>
</reference>
<reference evidence="2 3" key="2">
    <citation type="journal article" date="2013" name="PLoS ONE">
        <title>Whole genome mapping and re-organization of the nuclear and mitochondrial genomes of Babesia microti isolates.</title>
        <authorList>
            <person name="Cornillot E."/>
            <person name="Dassouli A."/>
            <person name="Garg A."/>
            <person name="Pachikara N."/>
            <person name="Randazzo S."/>
            <person name="Depoix D."/>
            <person name="Carcy B."/>
            <person name="Delbecq S."/>
            <person name="Frutos R."/>
            <person name="Silva J.C."/>
            <person name="Sutton R."/>
            <person name="Krause P.J."/>
            <person name="Mamoun C.B."/>
        </authorList>
    </citation>
    <scope>NUCLEOTIDE SEQUENCE [LARGE SCALE GENOMIC DNA]</scope>
    <source>
        <strain evidence="2 3">RI</strain>
    </source>
</reference>
<feature type="domain" description="MACPF" evidence="1">
    <location>
        <begin position="1"/>
        <end position="328"/>
    </location>
</feature>
<dbReference type="GeneID" id="24426535"/>
<protein>
    <recommendedName>
        <fullName evidence="1">MACPF domain-containing protein</fullName>
    </recommendedName>
</protein>
<proteinExistence type="predicted"/>